<dbReference type="EC" id="4.1.1.17" evidence="7"/>
<dbReference type="GO" id="GO:0033387">
    <property type="term" value="P:putrescine biosynthetic process from arginine, via ornithine"/>
    <property type="evidence" value="ECO:0007669"/>
    <property type="project" value="TreeGrafter"/>
</dbReference>
<comment type="similarity">
    <text evidence="2">Belongs to the Orn/Lys/Arg decarboxylase class-II family.</text>
</comment>
<proteinExistence type="inferred from homology"/>
<dbReference type="InterPro" id="IPR022644">
    <property type="entry name" value="De-COase2_N"/>
</dbReference>
<dbReference type="AlphaFoldDB" id="A0A645AEN9"/>
<dbReference type="GO" id="GO:0005737">
    <property type="term" value="C:cytoplasm"/>
    <property type="evidence" value="ECO:0007669"/>
    <property type="project" value="TreeGrafter"/>
</dbReference>
<evidence type="ECO:0000256" key="1">
    <source>
        <dbReference type="ARBA" id="ARBA00001933"/>
    </source>
</evidence>
<keyword evidence="3" id="KW-0663">Pyridoxal phosphate</keyword>
<dbReference type="GO" id="GO:0004586">
    <property type="term" value="F:ornithine decarboxylase activity"/>
    <property type="evidence" value="ECO:0007669"/>
    <property type="project" value="UniProtKB-EC"/>
</dbReference>
<dbReference type="Gene3D" id="2.40.37.10">
    <property type="entry name" value="Lyase, Ornithine Decarboxylase, Chain A, domain 1"/>
    <property type="match status" value="1"/>
</dbReference>
<dbReference type="SUPFAM" id="SSF51419">
    <property type="entry name" value="PLP-binding barrel"/>
    <property type="match status" value="1"/>
</dbReference>
<name>A0A645AEN9_9ZZZZ</name>
<evidence type="ECO:0000256" key="2">
    <source>
        <dbReference type="ARBA" id="ARBA00008872"/>
    </source>
</evidence>
<evidence type="ECO:0000259" key="6">
    <source>
        <dbReference type="Pfam" id="PF02784"/>
    </source>
</evidence>
<evidence type="ECO:0000313" key="7">
    <source>
        <dbReference type="EMBL" id="MPM51662.1"/>
    </source>
</evidence>
<dbReference type="InterPro" id="IPR022657">
    <property type="entry name" value="De-COase2_CS"/>
</dbReference>
<evidence type="ECO:0000256" key="3">
    <source>
        <dbReference type="ARBA" id="ARBA00022898"/>
    </source>
</evidence>
<dbReference type="PRINTS" id="PR01179">
    <property type="entry name" value="ODADCRBXLASE"/>
</dbReference>
<comment type="cofactor">
    <cofactor evidence="1">
        <name>pyridoxal 5'-phosphate</name>
        <dbReference type="ChEBI" id="CHEBI:597326"/>
    </cofactor>
</comment>
<dbReference type="EMBL" id="VSSQ01013514">
    <property type="protein sequence ID" value="MPM51662.1"/>
    <property type="molecule type" value="Genomic_DNA"/>
</dbReference>
<dbReference type="PROSITE" id="PS00879">
    <property type="entry name" value="ODR_DC_2_2"/>
    <property type="match status" value="1"/>
</dbReference>
<feature type="domain" description="Orn/DAP/Arg decarboxylase 2 N-terminal" evidence="6">
    <location>
        <begin position="2"/>
        <end position="98"/>
    </location>
</feature>
<dbReference type="InterPro" id="IPR009006">
    <property type="entry name" value="Ala_racemase/Decarboxylase_C"/>
</dbReference>
<protein>
    <submittedName>
        <fullName evidence="7">Lysine/ornithine decarboxylase</fullName>
        <ecNumber evidence="7">4.1.1.17</ecNumber>
    </submittedName>
</protein>
<keyword evidence="4 7" id="KW-0456">Lyase</keyword>
<dbReference type="Pfam" id="PF00278">
    <property type="entry name" value="Orn_DAP_Arg_deC"/>
    <property type="match status" value="1"/>
</dbReference>
<dbReference type="FunFam" id="2.40.37.10:FF:000004">
    <property type="entry name" value="Ornithine decarboxylase"/>
    <property type="match status" value="1"/>
</dbReference>
<dbReference type="SUPFAM" id="SSF50621">
    <property type="entry name" value="Alanine racemase C-terminal domain-like"/>
    <property type="match status" value="1"/>
</dbReference>
<dbReference type="Pfam" id="PF02784">
    <property type="entry name" value="Orn_Arg_deC_N"/>
    <property type="match status" value="1"/>
</dbReference>
<dbReference type="InterPro" id="IPR029066">
    <property type="entry name" value="PLP-binding_barrel"/>
</dbReference>
<dbReference type="InterPro" id="IPR002433">
    <property type="entry name" value="Orn_de-COase"/>
</dbReference>
<evidence type="ECO:0000256" key="4">
    <source>
        <dbReference type="ARBA" id="ARBA00023239"/>
    </source>
</evidence>
<dbReference type="PANTHER" id="PTHR11482">
    <property type="entry name" value="ARGININE/DIAMINOPIMELATE/ORNITHINE DECARBOXYLASE"/>
    <property type="match status" value="1"/>
</dbReference>
<sequence length="219" mass="24572">MAKDLGLDPYGVSFHVGSQQRDIGQWDHAISTCKYLFDSAAEKGIHLQMINLGGGFPSRYIDPTVGPDVYGTEITRFLKEDFGENLPDIILEPGRYMAGDAGVLISEVVLISRKSEFNQYRWVYLDAGKFGGLIETLDESIKYPIYVEKKGLAQDVIIAGPTCDSMDILYEQYKYELPLTLEEGDRIYVLSTGAYTQSYSSVYFNGFPPLSAYILPREK</sequence>
<dbReference type="InterPro" id="IPR022643">
    <property type="entry name" value="De-COase2_C"/>
</dbReference>
<dbReference type="InterPro" id="IPR000183">
    <property type="entry name" value="Orn/DAP/Arg_de-COase"/>
</dbReference>
<gene>
    <name evidence="7" type="primary">ldc_6</name>
    <name evidence="7" type="ORF">SDC9_98413</name>
</gene>
<dbReference type="Gene3D" id="3.20.20.10">
    <property type="entry name" value="Alanine racemase"/>
    <property type="match status" value="1"/>
</dbReference>
<reference evidence="7" key="1">
    <citation type="submission" date="2019-08" db="EMBL/GenBank/DDBJ databases">
        <authorList>
            <person name="Kucharzyk K."/>
            <person name="Murdoch R.W."/>
            <person name="Higgins S."/>
            <person name="Loffler F."/>
        </authorList>
    </citation>
    <scope>NUCLEOTIDE SEQUENCE</scope>
</reference>
<organism evidence="7">
    <name type="scientific">bioreactor metagenome</name>
    <dbReference type="NCBI Taxonomy" id="1076179"/>
    <lineage>
        <taxon>unclassified sequences</taxon>
        <taxon>metagenomes</taxon>
        <taxon>ecological metagenomes</taxon>
    </lineage>
</organism>
<feature type="domain" description="Orn/DAP/Arg decarboxylase 2 C-terminal" evidence="5">
    <location>
        <begin position="100"/>
        <end position="193"/>
    </location>
</feature>
<accession>A0A645AEN9</accession>
<dbReference type="PANTHER" id="PTHR11482:SF6">
    <property type="entry name" value="ORNITHINE DECARBOXYLASE 1-RELATED"/>
    <property type="match status" value="1"/>
</dbReference>
<evidence type="ECO:0000259" key="5">
    <source>
        <dbReference type="Pfam" id="PF00278"/>
    </source>
</evidence>
<comment type="caution">
    <text evidence="7">The sequence shown here is derived from an EMBL/GenBank/DDBJ whole genome shotgun (WGS) entry which is preliminary data.</text>
</comment>